<dbReference type="InterPro" id="IPR010810">
    <property type="entry name" value="Flagellin_hook_IN_motif"/>
</dbReference>
<evidence type="ECO:0000256" key="6">
    <source>
        <dbReference type="ARBA" id="ARBA00023143"/>
    </source>
</evidence>
<dbReference type="KEGG" id="taqu:KDW03_06355"/>
<feature type="domain" description="Flagellar hook-associated protein FlgK helical" evidence="8">
    <location>
        <begin position="102"/>
        <end position="329"/>
    </location>
</feature>
<reference evidence="9" key="1">
    <citation type="submission" date="2021-04" db="EMBL/GenBank/DDBJ databases">
        <authorList>
            <person name="Postec A."/>
        </authorList>
    </citation>
    <scope>NUCLEOTIDE SEQUENCE</scope>
    <source>
        <strain evidence="9">F1F22</strain>
    </source>
</reference>
<keyword evidence="5" id="KW-0964">Secreted</keyword>
<evidence type="ECO:0000256" key="3">
    <source>
        <dbReference type="ARBA" id="ARBA00009677"/>
    </source>
</evidence>
<proteinExistence type="inferred from homology"/>
<dbReference type="NCBIfam" id="TIGR02492">
    <property type="entry name" value="flgK_ends"/>
    <property type="match status" value="1"/>
</dbReference>
<protein>
    <recommendedName>
        <fullName evidence="4">Flagellar hook-associated protein 1</fullName>
    </recommendedName>
</protein>
<keyword evidence="6" id="KW-0975">Bacterial flagellum</keyword>
<dbReference type="EMBL" id="CP073355">
    <property type="protein sequence ID" value="URA09127.1"/>
    <property type="molecule type" value="Genomic_DNA"/>
</dbReference>
<dbReference type="GO" id="GO:0005576">
    <property type="term" value="C:extracellular region"/>
    <property type="evidence" value="ECO:0007669"/>
    <property type="project" value="UniProtKB-SubCell"/>
</dbReference>
<dbReference type="SUPFAM" id="SSF64518">
    <property type="entry name" value="Phase 1 flagellin"/>
    <property type="match status" value="1"/>
</dbReference>
<keyword evidence="10" id="KW-1185">Reference proteome</keyword>
<comment type="similarity">
    <text evidence="3">Belongs to the flagella basal body rod proteins family.</text>
</comment>
<dbReference type="GO" id="GO:0009424">
    <property type="term" value="C:bacterial-type flagellum hook"/>
    <property type="evidence" value="ECO:0007669"/>
    <property type="project" value="InterPro"/>
</dbReference>
<dbReference type="RefSeq" id="WP_271434254.1">
    <property type="nucleotide sequence ID" value="NZ_CP073355.1"/>
</dbReference>
<name>A0AAX3BA46_9SPIR</name>
<dbReference type="PRINTS" id="PR01005">
    <property type="entry name" value="FLGHOOKAP1"/>
</dbReference>
<evidence type="ECO:0000256" key="4">
    <source>
        <dbReference type="ARBA" id="ARBA00016244"/>
    </source>
</evidence>
<dbReference type="AlphaFoldDB" id="A0AAX3BA46"/>
<evidence type="ECO:0000259" key="7">
    <source>
        <dbReference type="Pfam" id="PF06429"/>
    </source>
</evidence>
<evidence type="ECO:0000256" key="5">
    <source>
        <dbReference type="ARBA" id="ARBA00022525"/>
    </source>
</evidence>
<keyword evidence="9" id="KW-0282">Flagellum</keyword>
<gene>
    <name evidence="9" type="primary">flgK</name>
    <name evidence="9" type="ORF">KDW03_06355</name>
</gene>
<evidence type="ECO:0000313" key="10">
    <source>
        <dbReference type="Proteomes" id="UP001056539"/>
    </source>
</evidence>
<evidence type="ECO:0000256" key="2">
    <source>
        <dbReference type="ARBA" id="ARBA00004613"/>
    </source>
</evidence>
<dbReference type="GO" id="GO:0044780">
    <property type="term" value="P:bacterial-type flagellum assembly"/>
    <property type="evidence" value="ECO:0007669"/>
    <property type="project" value="InterPro"/>
</dbReference>
<dbReference type="GO" id="GO:0005198">
    <property type="term" value="F:structural molecule activity"/>
    <property type="evidence" value="ECO:0007669"/>
    <property type="project" value="InterPro"/>
</dbReference>
<evidence type="ECO:0000256" key="1">
    <source>
        <dbReference type="ARBA" id="ARBA00004365"/>
    </source>
</evidence>
<dbReference type="Proteomes" id="UP001056539">
    <property type="component" value="Chromosome"/>
</dbReference>
<feature type="domain" description="Flagellar basal-body/hook protein C-terminal" evidence="7">
    <location>
        <begin position="592"/>
        <end position="631"/>
    </location>
</feature>
<dbReference type="InterPro" id="IPR002371">
    <property type="entry name" value="FlgK"/>
</dbReference>
<dbReference type="InterPro" id="IPR010930">
    <property type="entry name" value="Flg_bb/hook_C_dom"/>
</dbReference>
<dbReference type="PANTHER" id="PTHR30033">
    <property type="entry name" value="FLAGELLAR HOOK-ASSOCIATED PROTEIN 1"/>
    <property type="match status" value="1"/>
</dbReference>
<dbReference type="Pfam" id="PF06429">
    <property type="entry name" value="Flg_bbr_C"/>
    <property type="match status" value="1"/>
</dbReference>
<evidence type="ECO:0000313" key="9">
    <source>
        <dbReference type="EMBL" id="URA09127.1"/>
    </source>
</evidence>
<dbReference type="InterPro" id="IPR053927">
    <property type="entry name" value="FlgK_helical"/>
</dbReference>
<accession>A0AAX3BA46</accession>
<sequence>MFSTFHGIEVGKKGLMANNAAIQTIGHNLANIETEGYSRQRVHLKTFIPIYEPSANRVETPGQIGTGVVVEDIQRIRDQMIDDRIYFEKAGMGNAEMREQFLHQIEMILNEPDRPNIRTVMDDFWESVQKLAANPTERAAREELIQRTNTLTDTFRHTHTSLHDLRVRANALIEQRINEVNQIGAEIASLNVQIVKSEAMGDNPNDLYDRRDLLIEKLSKIMTIKVERNNKHEYLVYIGAENFVQGGLVNPISGVGNTENEGFVDVRWADGRLVNLGNGELSGLLIARDIDIKNAMENINTLAINLMDSVNEVHRDGFGLNLTTNLPFFKELPLSPYANGDYDFNKDGNIDGVAIFRVTGREKLTPETTIGSAGILNFGPNYPNGPDILVTYNPNDTIKDVIDRINKSDAGVVAYLNHKGQLGFRARFPLSNEHPEFVIRHLEDSGNLLIGIAGLLVQSGPEGAFDYQNPGGIVALNVPREQIGFTPKENPAFWMAINEQLVYNPDNIAAAGGIDMDGDGSPDRVTGLGDNRIALAIAELRHKPVMIERQSTFNDYVKSIIGDFGTRSESARISKEKNEAVVTSLTNLREQISGVNVDEELSKLLMFQHGYNASARMVTTVDRMIETILRMGA</sequence>
<organism evidence="9 10">
    <name type="scientific">Thermospira aquatica</name>
    <dbReference type="NCBI Taxonomy" id="2828656"/>
    <lineage>
        <taxon>Bacteria</taxon>
        <taxon>Pseudomonadati</taxon>
        <taxon>Spirochaetota</taxon>
        <taxon>Spirochaetia</taxon>
        <taxon>Brevinematales</taxon>
        <taxon>Thermospiraceae</taxon>
        <taxon>Thermospira</taxon>
    </lineage>
</organism>
<reference evidence="9" key="2">
    <citation type="submission" date="2022-06" db="EMBL/GenBank/DDBJ databases">
        <title>Thermospira aquatica gen. nov., sp. nov.</title>
        <authorList>
            <person name="Ben Ali Gam Z."/>
            <person name="Labat M."/>
        </authorList>
    </citation>
    <scope>NUCLEOTIDE SEQUENCE</scope>
    <source>
        <strain evidence="9">F1F22</strain>
    </source>
</reference>
<dbReference type="Pfam" id="PF22638">
    <property type="entry name" value="FlgK_D1"/>
    <property type="match status" value="1"/>
</dbReference>
<comment type="subcellular location">
    <subcellularLocation>
        <location evidence="1">Bacterial flagellum</location>
    </subcellularLocation>
    <subcellularLocation>
        <location evidence="2">Secreted</location>
    </subcellularLocation>
</comment>
<keyword evidence="9" id="KW-0966">Cell projection</keyword>
<keyword evidence="9" id="KW-0969">Cilium</keyword>
<evidence type="ECO:0000259" key="8">
    <source>
        <dbReference type="Pfam" id="PF22638"/>
    </source>
</evidence>
<dbReference type="Pfam" id="PF07196">
    <property type="entry name" value="Flagellin_IN"/>
    <property type="match status" value="1"/>
</dbReference>
<dbReference type="PANTHER" id="PTHR30033:SF1">
    <property type="entry name" value="FLAGELLAR HOOK-ASSOCIATED PROTEIN 1"/>
    <property type="match status" value="1"/>
</dbReference>